<feature type="compositionally biased region" description="Basic residues" evidence="1">
    <location>
        <begin position="14"/>
        <end position="27"/>
    </location>
</feature>
<reference evidence="2 3" key="1">
    <citation type="submission" date="2012-04" db="EMBL/GenBank/DDBJ databases">
        <authorList>
            <person name="Genoscope - CEA"/>
        </authorList>
    </citation>
    <scope>NUCLEOTIDE SEQUENCE [LARGE SCALE GENOMIC DNA]</scope>
    <source>
        <strain evidence="2 3">9806</strain>
    </source>
</reference>
<evidence type="ECO:0000256" key="1">
    <source>
        <dbReference type="SAM" id="MobiDB-lite"/>
    </source>
</evidence>
<protein>
    <submittedName>
        <fullName evidence="2">Genome sequencing data, contig C312</fullName>
    </submittedName>
</protein>
<evidence type="ECO:0000313" key="2">
    <source>
        <dbReference type="EMBL" id="CCI13398.1"/>
    </source>
</evidence>
<dbReference type="AlphaFoldDB" id="I4GUC4"/>
<feature type="region of interest" description="Disordered" evidence="1">
    <location>
        <begin position="1"/>
        <end position="36"/>
    </location>
</feature>
<name>I4GUC4_MICAE</name>
<comment type="caution">
    <text evidence="2">The sequence shown here is derived from an EMBL/GenBank/DDBJ whole genome shotgun (WGS) entry which is preliminary data.</text>
</comment>
<dbReference type="InterPro" id="IPR051917">
    <property type="entry name" value="Transposase-Integrase"/>
</dbReference>
<accession>I4GUC4</accession>
<dbReference type="Proteomes" id="UP000003273">
    <property type="component" value="Unassembled WGS sequence"/>
</dbReference>
<dbReference type="GO" id="GO:0032196">
    <property type="term" value="P:transposition"/>
    <property type="evidence" value="ECO:0007669"/>
    <property type="project" value="TreeGrafter"/>
</dbReference>
<dbReference type="PANTHER" id="PTHR10948:SF23">
    <property type="entry name" value="TRANSPOSASE INSI FOR INSERTION SEQUENCE ELEMENT IS30A-RELATED"/>
    <property type="match status" value="1"/>
</dbReference>
<organism evidence="2 3">
    <name type="scientific">Microcystis aeruginosa PCC 9806</name>
    <dbReference type="NCBI Taxonomy" id="1160282"/>
    <lineage>
        <taxon>Bacteria</taxon>
        <taxon>Bacillati</taxon>
        <taxon>Cyanobacteriota</taxon>
        <taxon>Cyanophyceae</taxon>
        <taxon>Oscillatoriophycideae</taxon>
        <taxon>Chroococcales</taxon>
        <taxon>Microcystaceae</taxon>
        <taxon>Microcystis</taxon>
    </lineage>
</organism>
<sequence length="103" mass="11227">MTVENIKNTYAAGRGKRKSRNGAKSKRGGIPGRVDISERPAIADQKTEIGHWESDTMIGGNHLGVLVTYMDKASKFLVAGLAKNKTASEINPCHRKTFSRDSP</sequence>
<gene>
    <name evidence="2" type="ORF">MICAE_1830027</name>
</gene>
<dbReference type="EMBL" id="CAIL01000094">
    <property type="protein sequence ID" value="CCI13398.1"/>
    <property type="molecule type" value="Genomic_DNA"/>
</dbReference>
<dbReference type="GO" id="GO:0004803">
    <property type="term" value="F:transposase activity"/>
    <property type="evidence" value="ECO:0007669"/>
    <property type="project" value="TreeGrafter"/>
</dbReference>
<dbReference type="HOGENOM" id="CLU_2260502_0_0_3"/>
<proteinExistence type="predicted"/>
<evidence type="ECO:0000313" key="3">
    <source>
        <dbReference type="Proteomes" id="UP000003273"/>
    </source>
</evidence>
<dbReference type="GO" id="GO:0005829">
    <property type="term" value="C:cytosol"/>
    <property type="evidence" value="ECO:0007669"/>
    <property type="project" value="TreeGrafter"/>
</dbReference>
<dbReference type="PANTHER" id="PTHR10948">
    <property type="entry name" value="TRANSPOSASE"/>
    <property type="match status" value="1"/>
</dbReference>